<evidence type="ECO:0000313" key="2">
    <source>
        <dbReference type="Proteomes" id="UP000823634"/>
    </source>
</evidence>
<dbReference type="GO" id="GO:0006487">
    <property type="term" value="P:protein N-linked glycosylation"/>
    <property type="evidence" value="ECO:0007669"/>
    <property type="project" value="TreeGrafter"/>
</dbReference>
<gene>
    <name evidence="1" type="ORF">IAC61_00480</name>
</gene>
<dbReference type="AlphaFoldDB" id="A0A9D9GSP1"/>
<evidence type="ECO:0000313" key="1">
    <source>
        <dbReference type="EMBL" id="MBO8425780.1"/>
    </source>
</evidence>
<dbReference type="PANTHER" id="PTHR10859">
    <property type="entry name" value="GLYCOSYL TRANSFERASE"/>
    <property type="match status" value="1"/>
</dbReference>
<dbReference type="Proteomes" id="UP000823634">
    <property type="component" value="Unassembled WGS sequence"/>
</dbReference>
<dbReference type="SUPFAM" id="SSF53448">
    <property type="entry name" value="Nucleotide-diphospho-sugar transferases"/>
    <property type="match status" value="1"/>
</dbReference>
<protein>
    <recommendedName>
        <fullName evidence="3">Glycosyltransferase 2-like domain-containing protein</fullName>
    </recommendedName>
</protein>
<dbReference type="InterPro" id="IPR029044">
    <property type="entry name" value="Nucleotide-diphossugar_trans"/>
</dbReference>
<evidence type="ECO:0008006" key="3">
    <source>
        <dbReference type="Google" id="ProtNLM"/>
    </source>
</evidence>
<dbReference type="Gene3D" id="3.90.550.10">
    <property type="entry name" value="Spore Coat Polysaccharide Biosynthesis Protein SpsA, Chain A"/>
    <property type="match status" value="1"/>
</dbReference>
<dbReference type="PANTHER" id="PTHR10859:SF91">
    <property type="entry name" value="DOLICHYL-PHOSPHATE BETA-GLUCOSYLTRANSFERASE"/>
    <property type="match status" value="1"/>
</dbReference>
<proteinExistence type="predicted"/>
<organism evidence="1 2">
    <name type="scientific">Candidatus Alloenteromonas pullistercoris</name>
    <dbReference type="NCBI Taxonomy" id="2840785"/>
    <lineage>
        <taxon>Bacteria</taxon>
        <taxon>Bacillati</taxon>
        <taxon>Bacillota</taxon>
        <taxon>Bacillota incertae sedis</taxon>
        <taxon>Candidatus Alloenteromonas</taxon>
    </lineage>
</organism>
<sequence length="250" mass="28191">MKISVIIPVKGQTEVLLKNLKDKVIPYFDSRKGITYDVLIAPNGSSEEEQKALLEGVKGLPAQVKVLPFIPYGAKGLAVKNAILSSCCDYDLFFDADLATDLSAFELIEPELGHYDAFIADRDMKGSVQNKRPFKRWLGHVGSKALVKLRFHLHGIDDTQCGYKCFRDSVAKEMAKRQIIEAFAFDVEYCYFLSLNRFNVKRIPVRWFNDERGSTVSFASASKKFSKDLSAIKKNKAAYVLSKQEREALC</sequence>
<accession>A0A9D9GSP1</accession>
<reference evidence="1" key="1">
    <citation type="submission" date="2020-10" db="EMBL/GenBank/DDBJ databases">
        <authorList>
            <person name="Gilroy R."/>
        </authorList>
    </citation>
    <scope>NUCLEOTIDE SEQUENCE</scope>
    <source>
        <strain evidence="1">17113</strain>
    </source>
</reference>
<comment type="caution">
    <text evidence="1">The sequence shown here is derived from an EMBL/GenBank/DDBJ whole genome shotgun (WGS) entry which is preliminary data.</text>
</comment>
<name>A0A9D9GSP1_9FIRM</name>
<reference evidence="1" key="2">
    <citation type="journal article" date="2021" name="PeerJ">
        <title>Extensive microbial diversity within the chicken gut microbiome revealed by metagenomics and culture.</title>
        <authorList>
            <person name="Gilroy R."/>
            <person name="Ravi A."/>
            <person name="Getino M."/>
            <person name="Pursley I."/>
            <person name="Horton D.L."/>
            <person name="Alikhan N.F."/>
            <person name="Baker D."/>
            <person name="Gharbi K."/>
            <person name="Hall N."/>
            <person name="Watson M."/>
            <person name="Adriaenssens E.M."/>
            <person name="Foster-Nyarko E."/>
            <person name="Jarju S."/>
            <person name="Secka A."/>
            <person name="Antonio M."/>
            <person name="Oren A."/>
            <person name="Chaudhuri R.R."/>
            <person name="La Ragione R."/>
            <person name="Hildebrand F."/>
            <person name="Pallen M.J."/>
        </authorList>
    </citation>
    <scope>NUCLEOTIDE SEQUENCE</scope>
    <source>
        <strain evidence="1">17113</strain>
    </source>
</reference>
<dbReference type="EMBL" id="JADINA010000004">
    <property type="protein sequence ID" value="MBO8425780.1"/>
    <property type="molecule type" value="Genomic_DNA"/>
</dbReference>